<dbReference type="RefSeq" id="WP_277568045.1">
    <property type="nucleotide sequence ID" value="NZ_JAPDHZ010000006.1"/>
</dbReference>
<name>A0A9X4KLU8_9BACL</name>
<protein>
    <submittedName>
        <fullName evidence="1">Uncharacterized protein</fullName>
    </submittedName>
</protein>
<reference evidence="1 2" key="1">
    <citation type="submission" date="2022-10" db="EMBL/GenBank/DDBJ databases">
        <title>Comparative genomic analysis of Cohnella hashimotonis sp. nov., isolated from the International Space Station.</title>
        <authorList>
            <person name="Simpson A."/>
            <person name="Venkateswaran K."/>
        </authorList>
    </citation>
    <scope>NUCLEOTIDE SEQUENCE [LARGE SCALE GENOMIC DNA]</scope>
    <source>
        <strain evidence="1 2">DSM 18997</strain>
    </source>
</reference>
<comment type="caution">
    <text evidence="1">The sequence shown here is derived from an EMBL/GenBank/DDBJ whole genome shotgun (WGS) entry which is preliminary data.</text>
</comment>
<dbReference type="Proteomes" id="UP001153387">
    <property type="component" value="Unassembled WGS sequence"/>
</dbReference>
<accession>A0A9X4KLU8</accession>
<organism evidence="1 2">
    <name type="scientific">Cohnella ginsengisoli</name>
    <dbReference type="NCBI Taxonomy" id="425004"/>
    <lineage>
        <taxon>Bacteria</taxon>
        <taxon>Bacillati</taxon>
        <taxon>Bacillota</taxon>
        <taxon>Bacilli</taxon>
        <taxon>Bacillales</taxon>
        <taxon>Paenibacillaceae</taxon>
        <taxon>Cohnella</taxon>
    </lineage>
</organism>
<evidence type="ECO:0000313" key="2">
    <source>
        <dbReference type="Proteomes" id="UP001153387"/>
    </source>
</evidence>
<gene>
    <name evidence="1" type="ORF">OMP38_28220</name>
</gene>
<proteinExistence type="predicted"/>
<keyword evidence="2" id="KW-1185">Reference proteome</keyword>
<evidence type="ECO:0000313" key="1">
    <source>
        <dbReference type="EMBL" id="MDG0794290.1"/>
    </source>
</evidence>
<dbReference type="AlphaFoldDB" id="A0A9X4KLU8"/>
<dbReference type="EMBL" id="JAPDHZ010000006">
    <property type="protein sequence ID" value="MDG0794290.1"/>
    <property type="molecule type" value="Genomic_DNA"/>
</dbReference>
<sequence length="240" mass="26060">MIKGTAAKWDTGGGDGVRIKIMKNSTPLWPSSGWQTIGATDRLGVQFGVIANVAAGDYVYIVVNKNGTDSHDTTVLDAMITYKPVFNASTDFLTYQGGWNWNYLQGNAAPYTSMAWNATDKTWRGTNAWNIIHDGGLMHPDADDTVRAWTAPVTGTVRVTGNARKQDTNGGDGVRIKILKNAAQLWPASGWQAIAYNDATGVSHSLTVNVTAGDVLYFVLDKNGNNSFDTTYWSPNIIYT</sequence>